<feature type="region of interest" description="Disordered" evidence="1">
    <location>
        <begin position="323"/>
        <end position="343"/>
    </location>
</feature>
<evidence type="ECO:0008006" key="5">
    <source>
        <dbReference type="Google" id="ProtNLM"/>
    </source>
</evidence>
<feature type="compositionally biased region" description="Low complexity" evidence="1">
    <location>
        <begin position="248"/>
        <end position="264"/>
    </location>
</feature>
<evidence type="ECO:0000256" key="1">
    <source>
        <dbReference type="SAM" id="MobiDB-lite"/>
    </source>
</evidence>
<reference evidence="3 4" key="1">
    <citation type="journal article" date="2024" name="IMA Fungus">
        <title>IMA Genome - F19 : A genome assembly and annotation guide to empower mycologists, including annotated draft genome sequences of Ceratocystis pirilliformis, Diaporthe australafricana, Fusarium ophioides, Paecilomyces lecythidis, and Sporothrix stenoceras.</title>
        <authorList>
            <person name="Aylward J."/>
            <person name="Wilson A.M."/>
            <person name="Visagie C.M."/>
            <person name="Spraker J."/>
            <person name="Barnes I."/>
            <person name="Buitendag C."/>
            <person name="Ceriani C."/>
            <person name="Del Mar Angel L."/>
            <person name="du Plessis D."/>
            <person name="Fuchs T."/>
            <person name="Gasser K."/>
            <person name="Kramer D."/>
            <person name="Li W."/>
            <person name="Munsamy K."/>
            <person name="Piso A."/>
            <person name="Price J.L."/>
            <person name="Sonnekus B."/>
            <person name="Thomas C."/>
            <person name="van der Nest A."/>
            <person name="van Dijk A."/>
            <person name="van Heerden A."/>
            <person name="van Vuuren N."/>
            <person name="Yilmaz N."/>
            <person name="Duong T.A."/>
            <person name="van der Merwe N.A."/>
            <person name="Wingfield M.J."/>
            <person name="Wingfield B.D."/>
        </authorList>
    </citation>
    <scope>NUCLEOTIDE SEQUENCE [LARGE SCALE GENOMIC DNA]</scope>
    <source>
        <strain evidence="3 4">CMW 5346</strain>
    </source>
</reference>
<gene>
    <name evidence="3" type="ORF">Sste5346_001977</name>
</gene>
<feature type="compositionally biased region" description="Polar residues" evidence="1">
    <location>
        <begin position="234"/>
        <end position="247"/>
    </location>
</feature>
<evidence type="ECO:0000313" key="4">
    <source>
        <dbReference type="Proteomes" id="UP001583186"/>
    </source>
</evidence>
<dbReference type="PANTHER" id="PTHR36182:SF1">
    <property type="entry name" value="PROTEIN, PUTATIVE (AFU_ORTHOLOGUE AFUA_6G10930)-RELATED"/>
    <property type="match status" value="1"/>
</dbReference>
<sequence length="419" mass="42245">MKTSLTAVLASASVAAAHMEMTWPPPFRSKYNPYSSPGAIDYTMTAPLLADGTNYPCKHYQVADLGTPQGRPTASFTAGQSGNLTIGGGAPHGGGSCQVSLSYDRGQTFTVVQSIEGGCPASAGTTTLDFSIPYDAPQGDALLAWTWFNNLGNREMYMNCAAVTITGVSSKRNDETAEKRTAHAPLSSRPKLFVANVGNGCSTVDSRDVQFPQPGPDLDVKSAQGAVAPRGTGCQASAGNSPASSQDSVTPSVAQVQVPQPQNSASGGVFVTVAPSAAAASPAPASTPVAAVVPAAKGAAQPAAGELVKPSAAAAAGGAADAEVGSSSSASSPSSAASGATTAGTSCTNEGRWACLNGGKSFQRCASGRWSAVQAMAAGTVCRVGQSDSKFEIEAAGSPAVVSRAHLRQLRRRGWRATE</sequence>
<dbReference type="EMBL" id="JAWCUI010000008">
    <property type="protein sequence ID" value="KAL1900916.1"/>
    <property type="molecule type" value="Genomic_DNA"/>
</dbReference>
<evidence type="ECO:0000256" key="2">
    <source>
        <dbReference type="SAM" id="SignalP"/>
    </source>
</evidence>
<accession>A0ABR3ZJT0</accession>
<evidence type="ECO:0000313" key="3">
    <source>
        <dbReference type="EMBL" id="KAL1900916.1"/>
    </source>
</evidence>
<keyword evidence="4" id="KW-1185">Reference proteome</keyword>
<name>A0ABR3ZJT0_9PEZI</name>
<feature type="region of interest" description="Disordered" evidence="1">
    <location>
        <begin position="207"/>
        <end position="264"/>
    </location>
</feature>
<keyword evidence="2" id="KW-0732">Signal</keyword>
<proteinExistence type="predicted"/>
<dbReference type="Proteomes" id="UP001583186">
    <property type="component" value="Unassembled WGS sequence"/>
</dbReference>
<dbReference type="Gene3D" id="2.70.50.70">
    <property type="match status" value="1"/>
</dbReference>
<organism evidence="3 4">
    <name type="scientific">Sporothrix stenoceras</name>
    <dbReference type="NCBI Taxonomy" id="5173"/>
    <lineage>
        <taxon>Eukaryota</taxon>
        <taxon>Fungi</taxon>
        <taxon>Dikarya</taxon>
        <taxon>Ascomycota</taxon>
        <taxon>Pezizomycotina</taxon>
        <taxon>Sordariomycetes</taxon>
        <taxon>Sordariomycetidae</taxon>
        <taxon>Ophiostomatales</taxon>
        <taxon>Ophiostomataceae</taxon>
        <taxon>Sporothrix</taxon>
    </lineage>
</organism>
<protein>
    <recommendedName>
        <fullName evidence="5">Extracellular protein</fullName>
    </recommendedName>
</protein>
<feature type="chain" id="PRO_5046421282" description="Extracellular protein" evidence="2">
    <location>
        <begin position="17"/>
        <end position="419"/>
    </location>
</feature>
<dbReference type="PANTHER" id="PTHR36182">
    <property type="entry name" value="PROTEIN, PUTATIVE (AFU_ORTHOLOGUE AFUA_6G10930)-RELATED"/>
    <property type="match status" value="1"/>
</dbReference>
<feature type="signal peptide" evidence="2">
    <location>
        <begin position="1"/>
        <end position="16"/>
    </location>
</feature>
<comment type="caution">
    <text evidence="3">The sequence shown here is derived from an EMBL/GenBank/DDBJ whole genome shotgun (WGS) entry which is preliminary data.</text>
</comment>